<dbReference type="GO" id="GO:0006364">
    <property type="term" value="P:rRNA processing"/>
    <property type="evidence" value="ECO:0007669"/>
    <property type="project" value="UniProtKB-KW"/>
</dbReference>
<sequence>MDFGNFVNQQEETNEETILDYQFNWDVNENKNDSDSDDEEEIVNKKEKINKNERSIEMLEKRLLQENDPETLDDFERLVASNPNDSFTWVRYMAFHLKLSEIDKARNVAEKALKSISFRNEQEKFNVWMALINLENKFGSEISLNQTIERSLQFNEPKKVYLQLAKIYESTNKTIEATNLWQSVILKKFSHSCKAFVEAANFFVRINKIEIARSLLNKALKSLDKRKHVKVVNKFAQLEYKFGDVERARTLFEGLLANYPKRLDLWSIYIDMEIKLVKQSKESFKSVAATLAIESVRRLFERVLSLKFSVKKKKFLFKKYLDFENVYGNEESVNHVKQLAIDYVNQL</sequence>
<proteinExistence type="predicted"/>
<evidence type="ECO:0000313" key="3">
    <source>
        <dbReference type="Proteomes" id="UP000281549"/>
    </source>
</evidence>
<dbReference type="GO" id="GO:0003723">
    <property type="term" value="F:RNA binding"/>
    <property type="evidence" value="ECO:0007669"/>
    <property type="project" value="TreeGrafter"/>
</dbReference>
<keyword evidence="1" id="KW-0698">rRNA processing</keyword>
<dbReference type="GO" id="GO:0016740">
    <property type="term" value="F:transferase activity"/>
    <property type="evidence" value="ECO:0007669"/>
    <property type="project" value="UniProtKB-KW"/>
</dbReference>
<dbReference type="InterPro" id="IPR011990">
    <property type="entry name" value="TPR-like_helical_dom_sf"/>
</dbReference>
<evidence type="ECO:0000256" key="1">
    <source>
        <dbReference type="ARBA" id="ARBA00022552"/>
    </source>
</evidence>
<dbReference type="PANTHER" id="PTHR23270">
    <property type="entry name" value="PROGRAMMED CELL DEATH PROTEIN 11 PRE-RRNA PROCESSING PROTEIN RRP5"/>
    <property type="match status" value="1"/>
</dbReference>
<dbReference type="Pfam" id="PF23240">
    <property type="entry name" value="HAT_PRP39_N"/>
    <property type="match status" value="1"/>
</dbReference>
<name>A0A4P9YCE6_ROZAC</name>
<dbReference type="SUPFAM" id="SSF48452">
    <property type="entry name" value="TPR-like"/>
    <property type="match status" value="2"/>
</dbReference>
<dbReference type="Proteomes" id="UP000281549">
    <property type="component" value="Unassembled WGS sequence"/>
</dbReference>
<gene>
    <name evidence="2" type="ORF">ROZALSC1DRAFT_17488</name>
</gene>
<dbReference type="InterPro" id="IPR045209">
    <property type="entry name" value="Rrp5"/>
</dbReference>
<dbReference type="SMART" id="SM00386">
    <property type="entry name" value="HAT"/>
    <property type="match status" value="5"/>
</dbReference>
<dbReference type="InterPro" id="IPR003107">
    <property type="entry name" value="HAT"/>
</dbReference>
<evidence type="ECO:0000313" key="2">
    <source>
        <dbReference type="EMBL" id="RKP16522.1"/>
    </source>
</evidence>
<dbReference type="PANTHER" id="PTHR23270:SF10">
    <property type="entry name" value="PROTEIN RRP5 HOMOLOG"/>
    <property type="match status" value="1"/>
</dbReference>
<protein>
    <submittedName>
        <fullName evidence="2">Protein prenylyltransferase</fullName>
    </submittedName>
</protein>
<dbReference type="EMBL" id="ML006456">
    <property type="protein sequence ID" value="RKP16522.1"/>
    <property type="molecule type" value="Genomic_DNA"/>
</dbReference>
<reference evidence="3" key="1">
    <citation type="journal article" date="2018" name="Nat. Microbiol.">
        <title>Leveraging single-cell genomics to expand the fungal tree of life.</title>
        <authorList>
            <person name="Ahrendt S.R."/>
            <person name="Quandt C.A."/>
            <person name="Ciobanu D."/>
            <person name="Clum A."/>
            <person name="Salamov A."/>
            <person name="Andreopoulos B."/>
            <person name="Cheng J.F."/>
            <person name="Woyke T."/>
            <person name="Pelin A."/>
            <person name="Henrissat B."/>
            <person name="Reynolds N.K."/>
            <person name="Benny G.L."/>
            <person name="Smith M.E."/>
            <person name="James T.Y."/>
            <person name="Grigoriev I.V."/>
        </authorList>
    </citation>
    <scope>NUCLEOTIDE SEQUENCE [LARGE SCALE GENOMIC DNA]</scope>
    <source>
        <strain evidence="3">CSF55</strain>
    </source>
</reference>
<organism evidence="2 3">
    <name type="scientific">Rozella allomycis (strain CSF55)</name>
    <dbReference type="NCBI Taxonomy" id="988480"/>
    <lineage>
        <taxon>Eukaryota</taxon>
        <taxon>Fungi</taxon>
        <taxon>Fungi incertae sedis</taxon>
        <taxon>Cryptomycota</taxon>
        <taxon>Cryptomycota incertae sedis</taxon>
        <taxon>Rozella</taxon>
    </lineage>
</organism>
<dbReference type="GO" id="GO:0032040">
    <property type="term" value="C:small-subunit processome"/>
    <property type="evidence" value="ECO:0007669"/>
    <property type="project" value="TreeGrafter"/>
</dbReference>
<dbReference type="AlphaFoldDB" id="A0A4P9YCE6"/>
<accession>A0A4P9YCE6</accession>
<dbReference type="Gene3D" id="1.25.40.10">
    <property type="entry name" value="Tetratricopeptide repeat domain"/>
    <property type="match status" value="1"/>
</dbReference>
<keyword evidence="2" id="KW-0808">Transferase</keyword>